<name>A0ABQ2KX25_9BACL</name>
<protein>
    <recommendedName>
        <fullName evidence="1">N-acetyltransferase domain-containing protein</fullName>
    </recommendedName>
</protein>
<reference evidence="3" key="1">
    <citation type="journal article" date="2019" name="Int. J. Syst. Evol. Microbiol.">
        <title>The Global Catalogue of Microorganisms (GCM) 10K type strain sequencing project: providing services to taxonomists for standard genome sequencing and annotation.</title>
        <authorList>
            <consortium name="The Broad Institute Genomics Platform"/>
            <consortium name="The Broad Institute Genome Sequencing Center for Infectious Disease"/>
            <person name="Wu L."/>
            <person name="Ma J."/>
        </authorList>
    </citation>
    <scope>NUCLEOTIDE SEQUENCE [LARGE SCALE GENOMIC DNA]</scope>
    <source>
        <strain evidence="3">CGMCC 1.6964</strain>
    </source>
</reference>
<dbReference type="PROSITE" id="PS51186">
    <property type="entry name" value="GNAT"/>
    <property type="match status" value="1"/>
</dbReference>
<sequence>MIIVNMLPAEAERFRAHLPGLHDPLPPGAIGLEAKVDGVLAGTALVMAHPRSGTGSISVLHTVEAFRNIGVGSRLLQEAERRLLESGCAQARITLTLRRKKPAPELDFLRKRGYKSEKLLYRTYTVRSTSIREEARLDKLHLPAEAELKPLLSASEAERAELAVIAAHLPTDLNPFQEERLLHPEFSTLMKIGGQVAGWIGIQQLASNLLLLRSMYVRPEFALHAGGVALFAEIDRQHGLLERFAHHMLNILGDNEEMLRLAERKLAPHASSVKSSIRLEKRL</sequence>
<organism evidence="2 3">
    <name type="scientific">Saccharibacillus kuerlensis</name>
    <dbReference type="NCBI Taxonomy" id="459527"/>
    <lineage>
        <taxon>Bacteria</taxon>
        <taxon>Bacillati</taxon>
        <taxon>Bacillota</taxon>
        <taxon>Bacilli</taxon>
        <taxon>Bacillales</taxon>
        <taxon>Paenibacillaceae</taxon>
        <taxon>Saccharibacillus</taxon>
    </lineage>
</organism>
<dbReference type="Gene3D" id="3.40.630.30">
    <property type="match status" value="1"/>
</dbReference>
<feature type="domain" description="N-acetyltransferase" evidence="1">
    <location>
        <begin position="1"/>
        <end position="138"/>
    </location>
</feature>
<dbReference type="CDD" id="cd04301">
    <property type="entry name" value="NAT_SF"/>
    <property type="match status" value="1"/>
</dbReference>
<dbReference type="InterPro" id="IPR000182">
    <property type="entry name" value="GNAT_dom"/>
</dbReference>
<dbReference type="Proteomes" id="UP000606653">
    <property type="component" value="Unassembled WGS sequence"/>
</dbReference>
<evidence type="ECO:0000259" key="1">
    <source>
        <dbReference type="PROSITE" id="PS51186"/>
    </source>
</evidence>
<dbReference type="InterPro" id="IPR016181">
    <property type="entry name" value="Acyl_CoA_acyltransferase"/>
</dbReference>
<dbReference type="SUPFAM" id="SSF55729">
    <property type="entry name" value="Acyl-CoA N-acyltransferases (Nat)"/>
    <property type="match status" value="1"/>
</dbReference>
<evidence type="ECO:0000313" key="3">
    <source>
        <dbReference type="Proteomes" id="UP000606653"/>
    </source>
</evidence>
<dbReference type="RefSeq" id="WP_018975528.1">
    <property type="nucleotide sequence ID" value="NZ_BMLN01000003.1"/>
</dbReference>
<comment type="caution">
    <text evidence="2">The sequence shown here is derived from an EMBL/GenBank/DDBJ whole genome shotgun (WGS) entry which is preliminary data.</text>
</comment>
<keyword evidence="3" id="KW-1185">Reference proteome</keyword>
<gene>
    <name evidence="2" type="ORF">GCM10010969_12180</name>
</gene>
<dbReference type="EMBL" id="BMLN01000003">
    <property type="protein sequence ID" value="GGN95872.1"/>
    <property type="molecule type" value="Genomic_DNA"/>
</dbReference>
<evidence type="ECO:0000313" key="2">
    <source>
        <dbReference type="EMBL" id="GGN95872.1"/>
    </source>
</evidence>
<accession>A0ABQ2KX25</accession>
<dbReference type="Pfam" id="PF00583">
    <property type="entry name" value="Acetyltransf_1"/>
    <property type="match status" value="1"/>
</dbReference>
<proteinExistence type="predicted"/>